<accession>A0AAD6ZIY7</accession>
<dbReference type="AlphaFoldDB" id="A0AAD6ZIY7"/>
<dbReference type="Proteomes" id="UP001218218">
    <property type="component" value="Unassembled WGS sequence"/>
</dbReference>
<sequence>MTQDLKDAGSKGKLSQFFSSTDEGSPLERHNTALVKLIAGSTGVKVDEVLGSLRKIESSKLQEFSSRKPTIVLGDLKGESDSPGGIGGEGGEGDGPRLEIYSDEFCRIGKISGEQPSSSVLIPVQIHVAHNSQAGQAASAGMESKSAGRAGRGRVR</sequence>
<proteinExistence type="predicted"/>
<evidence type="ECO:0000313" key="2">
    <source>
        <dbReference type="EMBL" id="KAJ7325522.1"/>
    </source>
</evidence>
<protein>
    <submittedName>
        <fullName evidence="2">Uncharacterized protein</fullName>
    </submittedName>
</protein>
<feature type="region of interest" description="Disordered" evidence="1">
    <location>
        <begin position="132"/>
        <end position="156"/>
    </location>
</feature>
<gene>
    <name evidence="2" type="ORF">DFH08DRAFT_886803</name>
</gene>
<evidence type="ECO:0000313" key="3">
    <source>
        <dbReference type="Proteomes" id="UP001218218"/>
    </source>
</evidence>
<evidence type="ECO:0000256" key="1">
    <source>
        <dbReference type="SAM" id="MobiDB-lite"/>
    </source>
</evidence>
<feature type="region of interest" description="Disordered" evidence="1">
    <location>
        <begin position="1"/>
        <end position="26"/>
    </location>
</feature>
<name>A0AAD6ZIY7_9AGAR</name>
<keyword evidence="3" id="KW-1185">Reference proteome</keyword>
<dbReference type="EMBL" id="JARIHO010000044">
    <property type="protein sequence ID" value="KAJ7325522.1"/>
    <property type="molecule type" value="Genomic_DNA"/>
</dbReference>
<comment type="caution">
    <text evidence="2">The sequence shown here is derived from an EMBL/GenBank/DDBJ whole genome shotgun (WGS) entry which is preliminary data.</text>
</comment>
<feature type="compositionally biased region" description="Basic and acidic residues" evidence="1">
    <location>
        <begin position="1"/>
        <end position="10"/>
    </location>
</feature>
<organism evidence="2 3">
    <name type="scientific">Mycena albidolilacea</name>
    <dbReference type="NCBI Taxonomy" id="1033008"/>
    <lineage>
        <taxon>Eukaryota</taxon>
        <taxon>Fungi</taxon>
        <taxon>Dikarya</taxon>
        <taxon>Basidiomycota</taxon>
        <taxon>Agaricomycotina</taxon>
        <taxon>Agaricomycetes</taxon>
        <taxon>Agaricomycetidae</taxon>
        <taxon>Agaricales</taxon>
        <taxon>Marasmiineae</taxon>
        <taxon>Mycenaceae</taxon>
        <taxon>Mycena</taxon>
    </lineage>
</organism>
<feature type="region of interest" description="Disordered" evidence="1">
    <location>
        <begin position="72"/>
        <end position="98"/>
    </location>
</feature>
<reference evidence="2" key="1">
    <citation type="submission" date="2023-03" db="EMBL/GenBank/DDBJ databases">
        <title>Massive genome expansion in bonnet fungi (Mycena s.s.) driven by repeated elements and novel gene families across ecological guilds.</title>
        <authorList>
            <consortium name="Lawrence Berkeley National Laboratory"/>
            <person name="Harder C.B."/>
            <person name="Miyauchi S."/>
            <person name="Viragh M."/>
            <person name="Kuo A."/>
            <person name="Thoen E."/>
            <person name="Andreopoulos B."/>
            <person name="Lu D."/>
            <person name="Skrede I."/>
            <person name="Drula E."/>
            <person name="Henrissat B."/>
            <person name="Morin E."/>
            <person name="Kohler A."/>
            <person name="Barry K."/>
            <person name="LaButti K."/>
            <person name="Morin E."/>
            <person name="Salamov A."/>
            <person name="Lipzen A."/>
            <person name="Mereny Z."/>
            <person name="Hegedus B."/>
            <person name="Baldrian P."/>
            <person name="Stursova M."/>
            <person name="Weitz H."/>
            <person name="Taylor A."/>
            <person name="Grigoriev I.V."/>
            <person name="Nagy L.G."/>
            <person name="Martin F."/>
            <person name="Kauserud H."/>
        </authorList>
    </citation>
    <scope>NUCLEOTIDE SEQUENCE</scope>
    <source>
        <strain evidence="2">CBHHK002</strain>
    </source>
</reference>